<dbReference type="GO" id="GO:0016810">
    <property type="term" value="F:hydrolase activity, acting on carbon-nitrogen (but not peptide) bonds"/>
    <property type="evidence" value="ECO:0007669"/>
    <property type="project" value="InterPro"/>
</dbReference>
<name>A0A918RQW9_9GAMM</name>
<accession>A0A918RQW9</accession>
<gene>
    <name evidence="2" type="ORF">GCM10008090_16940</name>
</gene>
<dbReference type="Gene3D" id="3.20.20.140">
    <property type="entry name" value="Metal-dependent hydrolases"/>
    <property type="match status" value="1"/>
</dbReference>
<dbReference type="Gene3D" id="2.30.40.10">
    <property type="entry name" value="Urease, subunit C, domain 1"/>
    <property type="match status" value="1"/>
</dbReference>
<dbReference type="Pfam" id="PF07969">
    <property type="entry name" value="Amidohydro_3"/>
    <property type="match status" value="1"/>
</dbReference>
<dbReference type="InterPro" id="IPR011059">
    <property type="entry name" value="Metal-dep_hydrolase_composite"/>
</dbReference>
<dbReference type="SUPFAM" id="SSF51556">
    <property type="entry name" value="Metallo-dependent hydrolases"/>
    <property type="match status" value="1"/>
</dbReference>
<evidence type="ECO:0000259" key="1">
    <source>
        <dbReference type="Pfam" id="PF07969"/>
    </source>
</evidence>
<comment type="caution">
    <text evidence="2">The sequence shown here is derived from an EMBL/GenBank/DDBJ whole genome shotgun (WGS) entry which is preliminary data.</text>
</comment>
<dbReference type="SUPFAM" id="SSF51338">
    <property type="entry name" value="Composite domain of metallo-dependent hydrolases"/>
    <property type="match status" value="1"/>
</dbReference>
<proteinExistence type="predicted"/>
<protein>
    <recommendedName>
        <fullName evidence="1">Amidohydrolase 3 domain-containing protein</fullName>
    </recommendedName>
</protein>
<reference evidence="2" key="1">
    <citation type="journal article" date="2014" name="Int. J. Syst. Evol. Microbiol.">
        <title>Complete genome sequence of Corynebacterium casei LMG S-19264T (=DSM 44701T), isolated from a smear-ripened cheese.</title>
        <authorList>
            <consortium name="US DOE Joint Genome Institute (JGI-PGF)"/>
            <person name="Walter F."/>
            <person name="Albersmeier A."/>
            <person name="Kalinowski J."/>
            <person name="Ruckert C."/>
        </authorList>
    </citation>
    <scope>NUCLEOTIDE SEQUENCE</scope>
    <source>
        <strain evidence="2">KCTC 12711</strain>
    </source>
</reference>
<evidence type="ECO:0000313" key="2">
    <source>
        <dbReference type="EMBL" id="GHA07731.1"/>
    </source>
</evidence>
<organism evidence="2 3">
    <name type="scientific">Arenicella chitinivorans</name>
    <dbReference type="NCBI Taxonomy" id="1329800"/>
    <lineage>
        <taxon>Bacteria</taxon>
        <taxon>Pseudomonadati</taxon>
        <taxon>Pseudomonadota</taxon>
        <taxon>Gammaproteobacteria</taxon>
        <taxon>Arenicellales</taxon>
        <taxon>Arenicellaceae</taxon>
        <taxon>Arenicella</taxon>
    </lineage>
</organism>
<dbReference type="InterPro" id="IPR032466">
    <property type="entry name" value="Metal_Hydrolase"/>
</dbReference>
<dbReference type="Proteomes" id="UP000614811">
    <property type="component" value="Unassembled WGS sequence"/>
</dbReference>
<dbReference type="Gene3D" id="3.10.310.70">
    <property type="match status" value="1"/>
</dbReference>
<dbReference type="InterPro" id="IPR013108">
    <property type="entry name" value="Amidohydro_3"/>
</dbReference>
<feature type="domain" description="Amidohydrolase 3" evidence="1">
    <location>
        <begin position="45"/>
        <end position="532"/>
    </location>
</feature>
<dbReference type="PANTHER" id="PTHR22642:SF2">
    <property type="entry name" value="PROTEIN LONG AFTER FAR-RED 3"/>
    <property type="match status" value="1"/>
</dbReference>
<reference evidence="2" key="2">
    <citation type="submission" date="2020-09" db="EMBL/GenBank/DDBJ databases">
        <authorList>
            <person name="Sun Q."/>
            <person name="Kim S."/>
        </authorList>
    </citation>
    <scope>NUCLEOTIDE SEQUENCE</scope>
    <source>
        <strain evidence="2">KCTC 12711</strain>
    </source>
</reference>
<dbReference type="PANTHER" id="PTHR22642">
    <property type="entry name" value="IMIDAZOLONEPROPIONASE"/>
    <property type="match status" value="1"/>
</dbReference>
<dbReference type="AlphaFoldDB" id="A0A918RQW9"/>
<dbReference type="EMBL" id="BMXA01000002">
    <property type="protein sequence ID" value="GHA07731.1"/>
    <property type="molecule type" value="Genomic_DNA"/>
</dbReference>
<keyword evidence="3" id="KW-1185">Reference proteome</keyword>
<sequence>MDASRSEATAVLVEDGLITGVGSVADLRAVKPQAQLDDSFAQHIIYPGFIDPHVHMLLGALIYSRPFTPPWDMQTPQGIVKGLADKSALLARLKELDAQLSNKNTPLITYGYHNLIHGEITRHDLDTVSSQRPILLWHYSAHDFYLNSAALEWAKVDANLSARYVGVELDSNGELTGRLYEDAPKYLFEKLAFQLLTPGNVRRGFNGFERLLADGGVTTVAELGYGLFGRRLEDLYYLLEYTDDDPYRLYLVPEFRAFQQVYGDDTVTAVAALAEEEPDRGKPQVLRQIKFFTDGAFYSQTMRLDPPGYLAANTEHQLGLWVTPEPMLAEEIQPFWDAGFGIRIHSNGDAAQTATLNAMTSVRANNPSVSNRFVIEHAGLVLPTQIERLQTLDGGVSAASHYVYYMGDSYQTALGERTTHITPLASLKRSGIPTTLHSDAPLAPPSPLRAAAVHTTRETRAGHISNASEALTPYAALQAITIDAAWALGKEAEIGSIEIGKRADFTILGEDPLQRNAKEWSEIEVWGVVIDGIKYPRATNLSTE</sequence>
<dbReference type="CDD" id="cd01300">
    <property type="entry name" value="YtcJ_like"/>
    <property type="match status" value="1"/>
</dbReference>
<evidence type="ECO:0000313" key="3">
    <source>
        <dbReference type="Proteomes" id="UP000614811"/>
    </source>
</evidence>
<dbReference type="InterPro" id="IPR033932">
    <property type="entry name" value="YtcJ-like"/>
</dbReference>